<dbReference type="KEGG" id="sman:C12CBH8_14640"/>
<evidence type="ECO:0000313" key="2">
    <source>
        <dbReference type="Proteomes" id="UP000593890"/>
    </source>
</evidence>
<dbReference type="Proteomes" id="UP000593890">
    <property type="component" value="Chromosome"/>
</dbReference>
<dbReference type="EMBL" id="AP023321">
    <property type="protein sequence ID" value="BCI60825.1"/>
    <property type="molecule type" value="Genomic_DNA"/>
</dbReference>
<organism evidence="1 2">
    <name type="scientific">Solibaculum mannosilyticum</name>
    <dbReference type="NCBI Taxonomy" id="2780922"/>
    <lineage>
        <taxon>Bacteria</taxon>
        <taxon>Bacillati</taxon>
        <taxon>Bacillota</taxon>
        <taxon>Clostridia</taxon>
        <taxon>Eubacteriales</taxon>
        <taxon>Oscillospiraceae</taxon>
        <taxon>Solibaculum</taxon>
    </lineage>
</organism>
<proteinExistence type="predicted"/>
<dbReference type="AlphaFoldDB" id="A0A7I8D467"/>
<gene>
    <name evidence="1" type="ORF">C12CBH8_14640</name>
</gene>
<dbReference type="RefSeq" id="WP_215532911.1">
    <property type="nucleotide sequence ID" value="NZ_AP023321.1"/>
</dbReference>
<accession>A0A7I8D467</accession>
<protein>
    <submittedName>
        <fullName evidence="1">Uncharacterized protein</fullName>
    </submittedName>
</protein>
<keyword evidence="2" id="KW-1185">Reference proteome</keyword>
<reference evidence="2" key="1">
    <citation type="submission" date="2020-07" db="EMBL/GenBank/DDBJ databases">
        <title>Complete genome sequencing of Clostridia bacterium strain 12CBH8.</title>
        <authorList>
            <person name="Sakamoto M."/>
            <person name="Murakami T."/>
            <person name="Mori H."/>
        </authorList>
    </citation>
    <scope>NUCLEOTIDE SEQUENCE [LARGE SCALE GENOMIC DNA]</scope>
    <source>
        <strain evidence="2">12CBH8</strain>
    </source>
</reference>
<name>A0A7I8D467_9FIRM</name>
<evidence type="ECO:0000313" key="1">
    <source>
        <dbReference type="EMBL" id="BCI60825.1"/>
    </source>
</evidence>
<sequence>MQANAEKQKYLNWYFEKKIREMFYKGIPQDEQEVYDKKISYAEAVIVLQHTMDRLRDIPLDFSF</sequence>